<dbReference type="Gene3D" id="3.20.20.80">
    <property type="entry name" value="Glycosidases"/>
    <property type="match status" value="1"/>
</dbReference>
<proteinExistence type="inferred from homology"/>
<dbReference type="AlphaFoldDB" id="A0A848GS78"/>
<dbReference type="GO" id="GO:0016020">
    <property type="term" value="C:membrane"/>
    <property type="evidence" value="ECO:0007669"/>
    <property type="project" value="GOC"/>
</dbReference>
<dbReference type="SUPFAM" id="SSF51011">
    <property type="entry name" value="Glycosyl hydrolase domain"/>
    <property type="match status" value="1"/>
</dbReference>
<evidence type="ECO:0000256" key="5">
    <source>
        <dbReference type="SAM" id="SignalP"/>
    </source>
</evidence>
<evidence type="ECO:0000259" key="7">
    <source>
        <dbReference type="Pfam" id="PF17189"/>
    </source>
</evidence>
<dbReference type="InterPro" id="IPR033452">
    <property type="entry name" value="GH30_C"/>
</dbReference>
<evidence type="ECO:0000256" key="1">
    <source>
        <dbReference type="ARBA" id="ARBA00005382"/>
    </source>
</evidence>
<dbReference type="GO" id="GO:0004348">
    <property type="term" value="F:glucosylceramidase activity"/>
    <property type="evidence" value="ECO:0007669"/>
    <property type="project" value="InterPro"/>
</dbReference>
<evidence type="ECO:0000259" key="6">
    <source>
        <dbReference type="Pfam" id="PF02055"/>
    </source>
</evidence>
<organism evidence="8 9">
    <name type="scientific">Chitinophaga fulva</name>
    <dbReference type="NCBI Taxonomy" id="2728842"/>
    <lineage>
        <taxon>Bacteria</taxon>
        <taxon>Pseudomonadati</taxon>
        <taxon>Bacteroidota</taxon>
        <taxon>Chitinophagia</taxon>
        <taxon>Chitinophagales</taxon>
        <taxon>Chitinophagaceae</taxon>
        <taxon>Chitinophaga</taxon>
    </lineage>
</organism>
<dbReference type="SUPFAM" id="SSF51445">
    <property type="entry name" value="(Trans)glycosidases"/>
    <property type="match status" value="1"/>
</dbReference>
<comment type="caution">
    <text evidence="8">The sequence shown here is derived from an EMBL/GenBank/DDBJ whole genome shotgun (WGS) entry which is preliminary data.</text>
</comment>
<evidence type="ECO:0000313" key="9">
    <source>
        <dbReference type="Proteomes" id="UP000583266"/>
    </source>
</evidence>
<dbReference type="InterPro" id="IPR017853">
    <property type="entry name" value="GH"/>
</dbReference>
<accession>A0A848GS78</accession>
<evidence type="ECO:0000313" key="8">
    <source>
        <dbReference type="EMBL" id="NML39962.1"/>
    </source>
</evidence>
<name>A0A848GS78_9BACT</name>
<dbReference type="Pfam" id="PF02055">
    <property type="entry name" value="Glyco_hydro_30"/>
    <property type="match status" value="1"/>
</dbReference>
<dbReference type="InterPro" id="IPR013780">
    <property type="entry name" value="Glyco_hydro_b"/>
</dbReference>
<dbReference type="InterPro" id="IPR033453">
    <property type="entry name" value="Glyco_hydro_30_TIM-barrel"/>
</dbReference>
<dbReference type="EMBL" id="JABBGC010000002">
    <property type="protein sequence ID" value="NML39962.1"/>
    <property type="molecule type" value="Genomic_DNA"/>
</dbReference>
<feature type="domain" description="Glycosyl hydrolase family 30 beta sandwich" evidence="7">
    <location>
        <begin position="420"/>
        <end position="479"/>
    </location>
</feature>
<keyword evidence="3 4" id="KW-0378">Hydrolase</keyword>
<reference evidence="8 9" key="1">
    <citation type="submission" date="2020-04" db="EMBL/GenBank/DDBJ databases">
        <title>Chitinophaga sp. G-6-1-13 sp. nov., isolated from soil.</title>
        <authorList>
            <person name="Dahal R.H."/>
            <person name="Chaudhary D.K."/>
        </authorList>
    </citation>
    <scope>NUCLEOTIDE SEQUENCE [LARGE SCALE GENOMIC DNA]</scope>
    <source>
        <strain evidence="8 9">G-6-1-13</strain>
    </source>
</reference>
<dbReference type="GO" id="GO:0006680">
    <property type="term" value="P:glucosylceramide catabolic process"/>
    <property type="evidence" value="ECO:0007669"/>
    <property type="project" value="TreeGrafter"/>
</dbReference>
<keyword evidence="9" id="KW-1185">Reference proteome</keyword>
<gene>
    <name evidence="8" type="ORF">HHL17_22365</name>
</gene>
<comment type="similarity">
    <text evidence="1 4">Belongs to the glycosyl hydrolase 30 family.</text>
</comment>
<dbReference type="Gene3D" id="2.60.40.1180">
    <property type="entry name" value="Golgi alpha-mannosidase II"/>
    <property type="match status" value="1"/>
</dbReference>
<dbReference type="InterPro" id="IPR001139">
    <property type="entry name" value="Glyco_hydro_30"/>
</dbReference>
<feature type="chain" id="PRO_5032986744" evidence="5">
    <location>
        <begin position="24"/>
        <end position="481"/>
    </location>
</feature>
<keyword evidence="2 5" id="KW-0732">Signal</keyword>
<feature type="domain" description="Glycosyl hydrolase family 30 TIM-barrel" evidence="6">
    <location>
        <begin position="83"/>
        <end position="417"/>
    </location>
</feature>
<evidence type="ECO:0000256" key="2">
    <source>
        <dbReference type="ARBA" id="ARBA00022729"/>
    </source>
</evidence>
<sequence length="481" mass="52166">MKKVIFMNSYSTLFLSCIVIAFAACSGSKHITEHPGSAAITAFITSSDQQYLLKEQTGLRFSVANANGYTTITVDPAQTFQPVEGFGYTLTGGSAQLINAMNATAKQQLLQEIFGTGSRQLGVSYLRISIGASDLNATVFSYDDMPKGETDVPLAHFSLSPDMAGGTGLVPLLKEILQINPKLKIMAAPWSPPVWMKDNGSSKGGSLQPKYYSVYAQYFVKYVQAMKAAGIPIDAITPQNEPLHPGNNPSLKMVAEAQRDFIKDHLGPAFAAANIGTKIVVYDHNCDRPDYPLTILADTAAARYVHGSAFHLYAGDISALTTVHNAAPGKAIYFTEQWTGSKETFDNNLRWHIKHVIIGAMRNYSRTALEWNLANDTAYKPYTPGGCTQCKGAFTINGNHITRNAAYYIIAHASRFVPAGAVRIGSNNEGNFHSVAFKRPDGKKVLIVLNDNNAEASFNLRYQGKQAVAVLPPASVGTYVF</sequence>
<dbReference type="PROSITE" id="PS51257">
    <property type="entry name" value="PROKAR_LIPOPROTEIN"/>
    <property type="match status" value="1"/>
</dbReference>
<keyword evidence="4" id="KW-0326">Glycosidase</keyword>
<evidence type="ECO:0000256" key="3">
    <source>
        <dbReference type="ARBA" id="ARBA00022801"/>
    </source>
</evidence>
<dbReference type="Pfam" id="PF17189">
    <property type="entry name" value="Glyco_hydro_30C"/>
    <property type="match status" value="1"/>
</dbReference>
<feature type="signal peptide" evidence="5">
    <location>
        <begin position="1"/>
        <end position="23"/>
    </location>
</feature>
<protein>
    <submittedName>
        <fullName evidence="8">Glucosylceramidase</fullName>
    </submittedName>
</protein>
<dbReference type="PRINTS" id="PR00843">
    <property type="entry name" value="GLHYDRLASE30"/>
</dbReference>
<evidence type="ECO:0000256" key="4">
    <source>
        <dbReference type="RuleBase" id="RU361188"/>
    </source>
</evidence>
<dbReference type="PANTHER" id="PTHR11069:SF23">
    <property type="entry name" value="LYSOSOMAL ACID GLUCOSYLCERAMIDASE"/>
    <property type="match status" value="1"/>
</dbReference>
<dbReference type="PANTHER" id="PTHR11069">
    <property type="entry name" value="GLUCOSYLCERAMIDASE"/>
    <property type="match status" value="1"/>
</dbReference>
<dbReference type="Proteomes" id="UP000583266">
    <property type="component" value="Unassembled WGS sequence"/>
</dbReference>